<protein>
    <submittedName>
        <fullName evidence="2">Uncharacterized protein</fullName>
    </submittedName>
</protein>
<keyword evidence="1" id="KW-0472">Membrane</keyword>
<feature type="transmembrane region" description="Helical" evidence="1">
    <location>
        <begin position="89"/>
        <end position="109"/>
    </location>
</feature>
<gene>
    <name evidence="2" type="ORF">FIU01_05515</name>
</gene>
<dbReference type="Proteomes" id="UP000311008">
    <property type="component" value="Chromosome"/>
</dbReference>
<dbReference type="EMBL" id="CP040946">
    <property type="protein sequence ID" value="QDC45342.1"/>
    <property type="molecule type" value="Genomic_DNA"/>
</dbReference>
<dbReference type="OrthoDB" id="8537419at2"/>
<keyword evidence="1" id="KW-1133">Transmembrane helix</keyword>
<dbReference type="KEGG" id="mmec:FIU01_05515"/>
<evidence type="ECO:0000313" key="3">
    <source>
        <dbReference type="Proteomes" id="UP000311008"/>
    </source>
</evidence>
<organism evidence="2 3">
    <name type="scientific">Methylophilus medardicus</name>
    <dbReference type="NCBI Taxonomy" id="2588534"/>
    <lineage>
        <taxon>Bacteria</taxon>
        <taxon>Pseudomonadati</taxon>
        <taxon>Pseudomonadota</taxon>
        <taxon>Betaproteobacteria</taxon>
        <taxon>Nitrosomonadales</taxon>
        <taxon>Methylophilaceae</taxon>
        <taxon>Methylophilus</taxon>
    </lineage>
</organism>
<accession>A0A5B8CVM9</accession>
<feature type="transmembrane region" description="Helical" evidence="1">
    <location>
        <begin position="121"/>
        <end position="139"/>
    </location>
</feature>
<name>A0A5B8CVM9_9PROT</name>
<dbReference type="AlphaFoldDB" id="A0A5B8CVM9"/>
<evidence type="ECO:0000313" key="2">
    <source>
        <dbReference type="EMBL" id="QDC45342.1"/>
    </source>
</evidence>
<reference evidence="3" key="1">
    <citation type="journal article" date="2019" name="ISME J.">
        <title>Evolution in action: habitat transition from sediment to the pelagial leads to genome streamlining in Methylophilaceae.</title>
        <authorList>
            <person name="Salcher M."/>
            <person name="Schaefle D."/>
            <person name="Kaspar M."/>
            <person name="Neuenschwander S.M."/>
            <person name="Ghai R."/>
        </authorList>
    </citation>
    <scope>NUCLEOTIDE SEQUENCE [LARGE SCALE GENOMIC DNA]</scope>
    <source>
        <strain evidence="3">MMS-M-51</strain>
    </source>
</reference>
<feature type="transmembrane region" description="Helical" evidence="1">
    <location>
        <begin position="31"/>
        <end position="50"/>
    </location>
</feature>
<evidence type="ECO:0000256" key="1">
    <source>
        <dbReference type="SAM" id="Phobius"/>
    </source>
</evidence>
<keyword evidence="3" id="KW-1185">Reference proteome</keyword>
<keyword evidence="1" id="KW-0812">Transmembrane</keyword>
<dbReference type="RefSeq" id="WP_140004660.1">
    <property type="nucleotide sequence ID" value="NZ_CP040946.1"/>
</dbReference>
<feature type="transmembrane region" description="Helical" evidence="1">
    <location>
        <begin position="56"/>
        <end position="82"/>
    </location>
</feature>
<sequence length="142" mass="15523">MIKRLRTRRHPARPTNTAALETASNSTWPQMLLWAIGLAALIAIGVFLGWDTRVLAGVAVLVGLVSGLFVWMLGLIAVVPLIGPLIVKVLSFSFIWLLNALGYLVSYVAIRRGYSRDVLTYRGLTMALLIGIVIGYVVAQFI</sequence>
<proteinExistence type="predicted"/>